<gene>
    <name evidence="6" type="ORF">EJ08DRAFT_652933</name>
</gene>
<dbReference type="OrthoDB" id="205662at2759"/>
<feature type="compositionally biased region" description="Gly residues" evidence="4">
    <location>
        <begin position="868"/>
        <end position="886"/>
    </location>
</feature>
<dbReference type="AlphaFoldDB" id="A0A9P4NJ18"/>
<keyword evidence="3" id="KW-0206">Cytoskeleton</keyword>
<feature type="compositionally biased region" description="Gly residues" evidence="4">
    <location>
        <begin position="818"/>
        <end position="827"/>
    </location>
</feature>
<dbReference type="InterPro" id="IPR045110">
    <property type="entry name" value="XMAP215"/>
</dbReference>
<evidence type="ECO:0000313" key="7">
    <source>
        <dbReference type="Proteomes" id="UP000800235"/>
    </source>
</evidence>
<dbReference type="EMBL" id="MU007085">
    <property type="protein sequence ID" value="KAF2423105.1"/>
    <property type="molecule type" value="Genomic_DNA"/>
</dbReference>
<evidence type="ECO:0000259" key="5">
    <source>
        <dbReference type="SMART" id="SM01349"/>
    </source>
</evidence>
<feature type="region of interest" description="Disordered" evidence="4">
    <location>
        <begin position="725"/>
        <end position="892"/>
    </location>
</feature>
<feature type="compositionally biased region" description="Low complexity" evidence="4">
    <location>
        <begin position="620"/>
        <end position="635"/>
    </location>
</feature>
<feature type="compositionally biased region" description="Basic and acidic residues" evidence="4">
    <location>
        <begin position="766"/>
        <end position="776"/>
    </location>
</feature>
<name>A0A9P4NJ18_9PEZI</name>
<keyword evidence="2" id="KW-0963">Cytoplasm</keyword>
<dbReference type="GO" id="GO:0005881">
    <property type="term" value="C:cytoplasmic microtubule"/>
    <property type="evidence" value="ECO:0007669"/>
    <property type="project" value="UniProtKB-ARBA"/>
</dbReference>
<protein>
    <submittedName>
        <fullName evidence="6">ARM repeat-containing protein</fullName>
    </submittedName>
</protein>
<keyword evidence="7" id="KW-1185">Reference proteome</keyword>
<dbReference type="GO" id="GO:0046785">
    <property type="term" value="P:microtubule polymerization"/>
    <property type="evidence" value="ECO:0007669"/>
    <property type="project" value="InterPro"/>
</dbReference>
<dbReference type="InterPro" id="IPR011989">
    <property type="entry name" value="ARM-like"/>
</dbReference>
<dbReference type="SMART" id="SM01349">
    <property type="entry name" value="TOG"/>
    <property type="match status" value="2"/>
</dbReference>
<feature type="compositionally biased region" description="Low complexity" evidence="4">
    <location>
        <begin position="572"/>
        <end position="586"/>
    </location>
</feature>
<sequence>MAEQEEDFSALPLPDRFAHKNWKVRKEAYEAAAKEFDSAQSEADPVVRQFILDPGLWKAAVADSNVAAQQEALGSLISFLNIAGPQGCTRTRNLTIVPIVEKGLAATRPVAKQKALEALLLYIELDKADPVIEELLPLLAHKQPKIIAATLAALREIYHAYGCKTVEPKPTLKALPKIYGHADKNVRAEGQNLTVELYRWLREAMKPLFWNDLKPVQQTDLEKLFEKVKDEPAPKQERLLRSQQAIKEAAPVAEAEEDDDGVIAYDDEAEIDLEPEYVAVDVLAKMPKDLFERLASSKWKDRKEALDDLHTAINHPKIADGQYSDLLAALAKCMKDANIAVVTVAAGCIEIIANGLKKSFAKYRGTVMGPMMERLKEKKQSVTDAIGAALDAVFAATNGYGDCLEEMLEFLKHKNPQVKLESTRFLIRTLCTTRDPPAPPELKLMVDGATKLLTESAAPQREAGAEVLGTLWKIMGDRVMNPHLEPLDEIRKTKIKEYQEKAEVKAKYKPKPAAPPPKAAPPAQKRVAGGKKPAAAAKKASAPVRAPSPFDDDPPPLAARPSTRPAQPKLAKPGTGLRPPGGLRKPQAVPGPYSQAAQASPVRRLVSPTEDAAPIPQPKLSSLGPGRGLAGRPLGKPAPQRAESPPPDSPPYRGSGLSHLSSAERAELDELRVEVERLRRENEHIRQEKGKISSQIHELTNQNAQLIEDHTRDVLSIKAKETQLVRARSDEEEARQQVAHQQREIDRLKRELSRQVRASSPAPMDVIEHIYNDEGRNNNSNSNNNNNGGFTSSYTQQSQSRTARSSRSYVTSPTDSIVGGGGGGGDRGNNNGYGPPSYAPPAHQASSPRRGLQGPDGEISRAITTGSVGVGSAQGGAQSGQVGGGPESWKRAAEVTQNLKARIEMMKAKQGLSRPH</sequence>
<accession>A0A9P4NJ18</accession>
<evidence type="ECO:0000256" key="4">
    <source>
        <dbReference type="SAM" id="MobiDB-lite"/>
    </source>
</evidence>
<comment type="caution">
    <text evidence="6">The sequence shown here is derived from an EMBL/GenBank/DDBJ whole genome shotgun (WGS) entry which is preliminary data.</text>
</comment>
<proteinExistence type="predicted"/>
<dbReference type="InterPro" id="IPR048491">
    <property type="entry name" value="XMAP215_CLASP_TOG"/>
</dbReference>
<dbReference type="Gene3D" id="1.25.10.10">
    <property type="entry name" value="Leucine-rich Repeat Variant"/>
    <property type="match status" value="2"/>
</dbReference>
<dbReference type="GO" id="GO:0061863">
    <property type="term" value="F:microtubule plus end polymerase"/>
    <property type="evidence" value="ECO:0007669"/>
    <property type="project" value="InterPro"/>
</dbReference>
<dbReference type="GO" id="GO:0099070">
    <property type="term" value="C:static microtubule bundle"/>
    <property type="evidence" value="ECO:0007669"/>
    <property type="project" value="UniProtKB-ARBA"/>
</dbReference>
<dbReference type="PANTHER" id="PTHR12609">
    <property type="entry name" value="MICROTUBULE ASSOCIATED PROTEIN XMAP215"/>
    <property type="match status" value="1"/>
</dbReference>
<dbReference type="GO" id="GO:0000022">
    <property type="term" value="P:mitotic spindle elongation"/>
    <property type="evidence" value="ECO:0007669"/>
    <property type="project" value="UniProtKB-ARBA"/>
</dbReference>
<dbReference type="GO" id="GO:0044732">
    <property type="term" value="C:mitotic spindle pole body"/>
    <property type="evidence" value="ECO:0007669"/>
    <property type="project" value="UniProtKB-ARBA"/>
</dbReference>
<evidence type="ECO:0000256" key="1">
    <source>
        <dbReference type="ARBA" id="ARBA00004317"/>
    </source>
</evidence>
<evidence type="ECO:0000256" key="2">
    <source>
        <dbReference type="ARBA" id="ARBA00022490"/>
    </source>
</evidence>
<evidence type="ECO:0000256" key="3">
    <source>
        <dbReference type="ARBA" id="ARBA00023212"/>
    </source>
</evidence>
<reference evidence="6" key="1">
    <citation type="journal article" date="2020" name="Stud. Mycol.">
        <title>101 Dothideomycetes genomes: a test case for predicting lifestyles and emergence of pathogens.</title>
        <authorList>
            <person name="Haridas S."/>
            <person name="Albert R."/>
            <person name="Binder M."/>
            <person name="Bloem J."/>
            <person name="Labutti K."/>
            <person name="Salamov A."/>
            <person name="Andreopoulos B."/>
            <person name="Baker S."/>
            <person name="Barry K."/>
            <person name="Bills G."/>
            <person name="Bluhm B."/>
            <person name="Cannon C."/>
            <person name="Castanera R."/>
            <person name="Culley D."/>
            <person name="Daum C."/>
            <person name="Ezra D."/>
            <person name="Gonzalez J."/>
            <person name="Henrissat B."/>
            <person name="Kuo A."/>
            <person name="Liang C."/>
            <person name="Lipzen A."/>
            <person name="Lutzoni F."/>
            <person name="Magnuson J."/>
            <person name="Mondo S."/>
            <person name="Nolan M."/>
            <person name="Ohm R."/>
            <person name="Pangilinan J."/>
            <person name="Park H.-J."/>
            <person name="Ramirez L."/>
            <person name="Alfaro M."/>
            <person name="Sun H."/>
            <person name="Tritt A."/>
            <person name="Yoshinaga Y."/>
            <person name="Zwiers L.-H."/>
            <person name="Turgeon B."/>
            <person name="Goodwin S."/>
            <person name="Spatafora J."/>
            <person name="Crous P."/>
            <person name="Grigoriev I."/>
        </authorList>
    </citation>
    <scope>NUCLEOTIDE SEQUENCE</scope>
    <source>
        <strain evidence="6">CBS 130266</strain>
    </source>
</reference>
<dbReference type="InterPro" id="IPR048492">
    <property type="entry name" value="Stu2_CTS"/>
</dbReference>
<feature type="compositionally biased region" description="Low complexity" evidence="4">
    <location>
        <begin position="521"/>
        <end position="549"/>
    </location>
</feature>
<dbReference type="GO" id="GO:0051315">
    <property type="term" value="P:attachment of mitotic spindle microtubules to kinetochore"/>
    <property type="evidence" value="ECO:0007669"/>
    <property type="project" value="UniProtKB-ARBA"/>
</dbReference>
<dbReference type="InterPro" id="IPR034085">
    <property type="entry name" value="TOG"/>
</dbReference>
<feature type="domain" description="TOG" evidence="5">
    <location>
        <begin position="1"/>
        <end position="234"/>
    </location>
</feature>
<comment type="subcellular location">
    <subcellularLocation>
        <location evidence="1">Cytoplasm</location>
        <location evidence="1">Cytoskeleton</location>
        <location evidence="1">Microtubule organizing center</location>
        <location evidence="1">Spindle pole body</location>
    </subcellularLocation>
</comment>
<dbReference type="FunFam" id="1.25.10.10:FF:000282">
    <property type="entry name" value="Spindle pole body component"/>
    <property type="match status" value="1"/>
</dbReference>
<evidence type="ECO:0000313" key="6">
    <source>
        <dbReference type="EMBL" id="KAF2423105.1"/>
    </source>
</evidence>
<dbReference type="GO" id="GO:1990498">
    <property type="term" value="C:mitotic spindle microtubule"/>
    <property type="evidence" value="ECO:0007669"/>
    <property type="project" value="UniProtKB-ARBA"/>
</dbReference>
<dbReference type="GO" id="GO:0000776">
    <property type="term" value="C:kinetochore"/>
    <property type="evidence" value="ECO:0007669"/>
    <property type="project" value="UniProtKB-ARBA"/>
</dbReference>
<feature type="compositionally biased region" description="Basic and acidic residues" evidence="4">
    <location>
        <begin position="741"/>
        <end position="754"/>
    </location>
</feature>
<dbReference type="GO" id="GO:0051010">
    <property type="term" value="F:microtubule plus-end binding"/>
    <property type="evidence" value="ECO:0007669"/>
    <property type="project" value="InterPro"/>
</dbReference>
<dbReference type="SUPFAM" id="SSF48371">
    <property type="entry name" value="ARM repeat"/>
    <property type="match status" value="1"/>
</dbReference>
<feature type="region of interest" description="Disordered" evidence="4">
    <location>
        <begin position="503"/>
        <end position="667"/>
    </location>
</feature>
<feature type="domain" description="TOG" evidence="5">
    <location>
        <begin position="275"/>
        <end position="508"/>
    </location>
</feature>
<dbReference type="GO" id="GO:1990571">
    <property type="term" value="P:meiotic centromere clustering"/>
    <property type="evidence" value="ECO:0007669"/>
    <property type="project" value="UniProtKB-ARBA"/>
</dbReference>
<organism evidence="6 7">
    <name type="scientific">Tothia fuscella</name>
    <dbReference type="NCBI Taxonomy" id="1048955"/>
    <lineage>
        <taxon>Eukaryota</taxon>
        <taxon>Fungi</taxon>
        <taxon>Dikarya</taxon>
        <taxon>Ascomycota</taxon>
        <taxon>Pezizomycotina</taxon>
        <taxon>Dothideomycetes</taxon>
        <taxon>Pleosporomycetidae</taxon>
        <taxon>Venturiales</taxon>
        <taxon>Cylindrosympodiaceae</taxon>
        <taxon>Tothia</taxon>
    </lineage>
</organism>
<dbReference type="InterPro" id="IPR016024">
    <property type="entry name" value="ARM-type_fold"/>
</dbReference>
<dbReference type="FunFam" id="1.25.10.10:FF:000019">
    <property type="entry name" value="Cytoskeleton-associated protein 5"/>
    <property type="match status" value="1"/>
</dbReference>
<dbReference type="Pfam" id="PF21041">
    <property type="entry name" value="XMAP215_CLASP_TOG"/>
    <property type="match status" value="2"/>
</dbReference>
<dbReference type="Proteomes" id="UP000800235">
    <property type="component" value="Unassembled WGS sequence"/>
</dbReference>
<dbReference type="GO" id="GO:0030951">
    <property type="term" value="P:establishment or maintenance of microtubule cytoskeleton polarity"/>
    <property type="evidence" value="ECO:0007669"/>
    <property type="project" value="InterPro"/>
</dbReference>
<dbReference type="Pfam" id="PF21042">
    <property type="entry name" value="Stu2_CTS"/>
    <property type="match status" value="1"/>
</dbReference>
<feature type="compositionally biased region" description="Low complexity" evidence="4">
    <location>
        <begin position="777"/>
        <end position="809"/>
    </location>
</feature>